<accession>A0ABT8FAH7</accession>
<name>A0ABT8FAH7_9ACTN</name>
<evidence type="ECO:0000256" key="1">
    <source>
        <dbReference type="SAM" id="MobiDB-lite"/>
    </source>
</evidence>
<dbReference type="RefSeq" id="WP_300950558.1">
    <property type="nucleotide sequence ID" value="NZ_JAUHJQ010000001.1"/>
</dbReference>
<keyword evidence="5" id="KW-1185">Reference proteome</keyword>
<evidence type="ECO:0008006" key="6">
    <source>
        <dbReference type="Google" id="ProtNLM"/>
    </source>
</evidence>
<feature type="chain" id="PRO_5045880669" description="WD40 repeat domain-containing protein" evidence="3">
    <location>
        <begin position="27"/>
        <end position="333"/>
    </location>
</feature>
<keyword evidence="3" id="KW-0732">Signal</keyword>
<evidence type="ECO:0000256" key="2">
    <source>
        <dbReference type="SAM" id="Phobius"/>
    </source>
</evidence>
<proteinExistence type="predicted"/>
<evidence type="ECO:0000313" key="4">
    <source>
        <dbReference type="EMBL" id="MDN4171636.1"/>
    </source>
</evidence>
<sequence length="333" mass="34502">MVLERVLTGLAAVPFLLAAAAAPAGADAQVVLRFTDPEIVESSGLAVVDGLFVTVNDSGDTGRVFAVDPATGDTVGVTRWAEDPVDVEAVAPAGDGSVWVGDIGDNPGSRDSVTVARVPVGRGDRSVAGSAGPATYTLVHPEGPQDAESLLVDPRTGGLVVVSKTIFGAEVLEAPVRLDPDRPNELVAVGGALPVATDGAFFPDGRHLVLRDYARAVVYTWPGLEQVGEVRLPEQQQGEGIAVDERGRVFVSSEGVEAPVLRVPLPAAVRDAVEPEEPEEPSPGPATAPDGSGGLGVDLTEVEEADRPEWPWFLGGFVALGVLLALVRSLRPR</sequence>
<feature type="region of interest" description="Disordered" evidence="1">
    <location>
        <begin position="271"/>
        <end position="301"/>
    </location>
</feature>
<dbReference type="SUPFAM" id="SSF50998">
    <property type="entry name" value="Quinoprotein alcohol dehydrogenase-like"/>
    <property type="match status" value="1"/>
</dbReference>
<feature type="transmembrane region" description="Helical" evidence="2">
    <location>
        <begin position="310"/>
        <end position="327"/>
    </location>
</feature>
<dbReference type="Proteomes" id="UP001168620">
    <property type="component" value="Unassembled WGS sequence"/>
</dbReference>
<feature type="signal peptide" evidence="3">
    <location>
        <begin position="1"/>
        <end position="26"/>
    </location>
</feature>
<keyword evidence="2" id="KW-0472">Membrane</keyword>
<reference evidence="4" key="1">
    <citation type="submission" date="2023-06" db="EMBL/GenBank/DDBJ databases">
        <title>Draft genome sequence of Nocardioides sp. SOB77.</title>
        <authorList>
            <person name="Zhang G."/>
        </authorList>
    </citation>
    <scope>NUCLEOTIDE SEQUENCE</scope>
    <source>
        <strain evidence="4">SOB77</strain>
    </source>
</reference>
<gene>
    <name evidence="4" type="ORF">QWY28_01640</name>
</gene>
<protein>
    <recommendedName>
        <fullName evidence="6">WD40 repeat domain-containing protein</fullName>
    </recommendedName>
</protein>
<dbReference type="InterPro" id="IPR011047">
    <property type="entry name" value="Quinoprotein_ADH-like_sf"/>
</dbReference>
<organism evidence="4 5">
    <name type="scientific">Nocardioides oceani</name>
    <dbReference type="NCBI Taxonomy" id="3058369"/>
    <lineage>
        <taxon>Bacteria</taxon>
        <taxon>Bacillati</taxon>
        <taxon>Actinomycetota</taxon>
        <taxon>Actinomycetes</taxon>
        <taxon>Propionibacteriales</taxon>
        <taxon>Nocardioidaceae</taxon>
        <taxon>Nocardioides</taxon>
    </lineage>
</organism>
<evidence type="ECO:0000313" key="5">
    <source>
        <dbReference type="Proteomes" id="UP001168620"/>
    </source>
</evidence>
<keyword evidence="2" id="KW-1133">Transmembrane helix</keyword>
<keyword evidence="2" id="KW-0812">Transmembrane</keyword>
<comment type="caution">
    <text evidence="4">The sequence shown here is derived from an EMBL/GenBank/DDBJ whole genome shotgun (WGS) entry which is preliminary data.</text>
</comment>
<dbReference type="EMBL" id="JAUHJQ010000001">
    <property type="protein sequence ID" value="MDN4171636.1"/>
    <property type="molecule type" value="Genomic_DNA"/>
</dbReference>
<evidence type="ECO:0000256" key="3">
    <source>
        <dbReference type="SAM" id="SignalP"/>
    </source>
</evidence>